<keyword evidence="3" id="KW-1185">Reference proteome</keyword>
<sequence length="734" mass="76049">MTDRRLAVQLLRVGHRAGLNAESGRVRFTALLLAAFAAIVACLTLTIGHVTYDQRETRNAARAPHFRLAPGEQATALWHAGFDSVGGRQFMVIEISPLVDDAPLPPGVTAWPAPGQAVLSPALLRAGRDEGITDRYGAVAGTIERTGLETVGEKLVYVRPAVPLGPDDEGVLPIAGYGAPVGIATPTGDKLMAKPEWQFQSLIVGLLLLPALVLMFTAVRTGSRGRDRRTALTSVLGAEPRDRALINLGEAAVPVTLGSLAGLGALAALLSTDLTLPVVDYAVSAADLRTHVVALLLAWGVGVVLSLTGLVALDRAETARHRRPRPLGQRRSPLRTAVACPVMILVAVRGPDFFTLESAGHTLVNYVGVLGTLATLPAAIGMVTAAAGTGLARIGRALRRPAPVISGRWMAAHPGVIARVVTGLVAGIILMIQLQVWFSTLNATVYNAKSINQSVGSSVLEVQFSTTDRAAMDRFAGALPAHTLLVRAVVGTRPAHMQLNADCPALEALKVQCGDGGPTAVGSGADPRLAAIAAWMGAEPQSTKASSVGPLAATPEDQMSQLLVLAPDPGQGLSAAEIKAVAYRTLPGSISVEPLGGGWLVGANLTADQGRWIVLLGIAGVAVLALSFGVSGLTEFVRWSRTMAPIGSLTGNHRVLVGSAAWSVLLPVVVANGLGILIGVWLATPVTAQHHSSVSGTLVTASGVAVGVLGILLWCWAVTTALRQTARWLPGSAD</sequence>
<feature type="transmembrane region" description="Helical" evidence="1">
    <location>
        <begin position="292"/>
        <end position="313"/>
    </location>
</feature>
<evidence type="ECO:0000313" key="3">
    <source>
        <dbReference type="Proteomes" id="UP000027178"/>
    </source>
</evidence>
<dbReference type="eggNOG" id="COG0577">
    <property type="taxonomic scope" value="Bacteria"/>
</dbReference>
<feature type="transmembrane region" description="Helical" evidence="1">
    <location>
        <begin position="363"/>
        <end position="395"/>
    </location>
</feature>
<dbReference type="OrthoDB" id="3654456at2"/>
<feature type="transmembrane region" description="Helical" evidence="1">
    <location>
        <begin position="612"/>
        <end position="634"/>
    </location>
</feature>
<feature type="transmembrane region" description="Helical" evidence="1">
    <location>
        <begin position="655"/>
        <end position="682"/>
    </location>
</feature>
<dbReference type="HOGENOM" id="CLU_396855_0_0_11"/>
<accession>A0A066YS80</accession>
<feature type="transmembrane region" description="Helical" evidence="1">
    <location>
        <begin position="334"/>
        <end position="351"/>
    </location>
</feature>
<feature type="transmembrane region" description="Helical" evidence="1">
    <location>
        <begin position="199"/>
        <end position="219"/>
    </location>
</feature>
<dbReference type="RefSeq" id="WP_035872893.1">
    <property type="nucleotide sequence ID" value="NZ_KK853997.1"/>
</dbReference>
<keyword evidence="1" id="KW-1133">Transmembrane helix</keyword>
<gene>
    <name evidence="2" type="ORF">KCH_42040</name>
</gene>
<proteinExistence type="predicted"/>
<feature type="transmembrane region" description="Helical" evidence="1">
    <location>
        <begin position="251"/>
        <end position="272"/>
    </location>
</feature>
<name>A0A066YS80_9ACTN</name>
<protein>
    <recommendedName>
        <fullName evidence="4">Permease</fullName>
    </recommendedName>
</protein>
<dbReference type="PATRIC" id="fig|1348663.4.peg.4052"/>
<dbReference type="EMBL" id="JNBY01000093">
    <property type="protein sequence ID" value="KDN84413.1"/>
    <property type="molecule type" value="Genomic_DNA"/>
</dbReference>
<reference evidence="2 3" key="1">
    <citation type="submission" date="2014-05" db="EMBL/GenBank/DDBJ databases">
        <title>Draft Genome Sequence of Kitasatospora cheerisanensis KCTC 2395.</title>
        <authorList>
            <person name="Nam D.H."/>
        </authorList>
    </citation>
    <scope>NUCLEOTIDE SEQUENCE [LARGE SCALE GENOMIC DNA]</scope>
    <source>
        <strain evidence="2 3">KCTC 2395</strain>
    </source>
</reference>
<dbReference type="Proteomes" id="UP000027178">
    <property type="component" value="Unassembled WGS sequence"/>
</dbReference>
<evidence type="ECO:0000256" key="1">
    <source>
        <dbReference type="SAM" id="Phobius"/>
    </source>
</evidence>
<keyword evidence="1" id="KW-0812">Transmembrane</keyword>
<comment type="caution">
    <text evidence="2">The sequence shown here is derived from an EMBL/GenBank/DDBJ whole genome shotgun (WGS) entry which is preliminary data.</text>
</comment>
<feature type="transmembrane region" description="Helical" evidence="1">
    <location>
        <begin position="694"/>
        <end position="717"/>
    </location>
</feature>
<evidence type="ECO:0008006" key="4">
    <source>
        <dbReference type="Google" id="ProtNLM"/>
    </source>
</evidence>
<feature type="transmembrane region" description="Helical" evidence="1">
    <location>
        <begin position="30"/>
        <end position="52"/>
    </location>
</feature>
<organism evidence="2 3">
    <name type="scientific">Kitasatospora cheerisanensis KCTC 2395</name>
    <dbReference type="NCBI Taxonomy" id="1348663"/>
    <lineage>
        <taxon>Bacteria</taxon>
        <taxon>Bacillati</taxon>
        <taxon>Actinomycetota</taxon>
        <taxon>Actinomycetes</taxon>
        <taxon>Kitasatosporales</taxon>
        <taxon>Streptomycetaceae</taxon>
        <taxon>Kitasatospora</taxon>
    </lineage>
</organism>
<feature type="transmembrane region" description="Helical" evidence="1">
    <location>
        <begin position="416"/>
        <end position="438"/>
    </location>
</feature>
<evidence type="ECO:0000313" key="2">
    <source>
        <dbReference type="EMBL" id="KDN84413.1"/>
    </source>
</evidence>
<keyword evidence="1" id="KW-0472">Membrane</keyword>
<dbReference type="AlphaFoldDB" id="A0A066YS80"/>